<comment type="catalytic activity">
    <reaction evidence="5">
        <text>glucuronate acceptor + UDP-alpha-D-glucuronate = acceptor beta-D-glucuronoside + UDP + H(+)</text>
        <dbReference type="Rhea" id="RHEA:21032"/>
        <dbReference type="ChEBI" id="CHEBI:15378"/>
        <dbReference type="ChEBI" id="CHEBI:58052"/>
        <dbReference type="ChEBI" id="CHEBI:58223"/>
        <dbReference type="ChEBI" id="CHEBI:132367"/>
        <dbReference type="ChEBI" id="CHEBI:132368"/>
        <dbReference type="EC" id="2.4.1.17"/>
    </reaction>
</comment>
<dbReference type="GO" id="GO:0015020">
    <property type="term" value="F:glucuronosyltransferase activity"/>
    <property type="evidence" value="ECO:0007669"/>
    <property type="project" value="UniProtKB-EC"/>
</dbReference>
<evidence type="ECO:0000256" key="5">
    <source>
        <dbReference type="RuleBase" id="RU362059"/>
    </source>
</evidence>
<dbReference type="CDD" id="cd03784">
    <property type="entry name" value="GT1_Gtf-like"/>
    <property type="match status" value="1"/>
</dbReference>
<dbReference type="PANTHER" id="PTHR48043:SF145">
    <property type="entry name" value="FI06409P-RELATED"/>
    <property type="match status" value="1"/>
</dbReference>
<gene>
    <name evidence="6" type="ORF">OFUS_LOCUS15882</name>
</gene>
<comment type="subcellular location">
    <subcellularLocation>
        <location evidence="5">Membrane</location>
        <topology evidence="5">Single-pass membrane protein</topology>
    </subcellularLocation>
</comment>
<dbReference type="AlphaFoldDB" id="A0A8S4P934"/>
<keyword evidence="5" id="KW-0732">Signal</keyword>
<proteinExistence type="inferred from homology"/>
<dbReference type="Proteomes" id="UP000749559">
    <property type="component" value="Unassembled WGS sequence"/>
</dbReference>
<dbReference type="OrthoDB" id="6106008at2759"/>
<keyword evidence="2 4" id="KW-0328">Glycosyltransferase</keyword>
<dbReference type="PROSITE" id="PS00375">
    <property type="entry name" value="UDPGT"/>
    <property type="match status" value="1"/>
</dbReference>
<dbReference type="InterPro" id="IPR050271">
    <property type="entry name" value="UDP-glycosyltransferase"/>
</dbReference>
<comment type="caution">
    <text evidence="6">The sequence shown here is derived from an EMBL/GenBank/DDBJ whole genome shotgun (WGS) entry which is preliminary data.</text>
</comment>
<dbReference type="Gene3D" id="3.40.50.2000">
    <property type="entry name" value="Glycogen Phosphorylase B"/>
    <property type="match status" value="2"/>
</dbReference>
<accession>A0A8S4P934</accession>
<evidence type="ECO:0000256" key="4">
    <source>
        <dbReference type="RuleBase" id="RU003718"/>
    </source>
</evidence>
<dbReference type="Pfam" id="PF00201">
    <property type="entry name" value="UDPGT"/>
    <property type="match status" value="1"/>
</dbReference>
<dbReference type="InterPro" id="IPR035595">
    <property type="entry name" value="UDP_glycos_trans_CS"/>
</dbReference>
<sequence length="459" mass="52636">KMRGILLILLICQVLEAVHGGKVMIQPFPMYKTSRITAMEQIALILSKAGHNVTYFVHTEYTSSEILQAANATITKYDYPVKDLTYNLGEGSIQDLISKTILDEMDMIFNRGHYYDIYINYSLPAYFSDMNQWKRLKAENFDLIIFDSMDFALGRLMKEYLDRPTILWSNAGYELHYDNWLMPFPVSHIPNVFMPYSDQMTFKERAMNTFYYVLLQYHYIPYWRDMTDESLAKVADKLGLSRDINPVLNDADLIFIQSNSAYFYPRPTMPNVIPVLGLKDREHKPIEQKYLDFIDGANDAGFILFTFGSMPKGMDEKRREIFATVFARLKQRILWRYGGPQPISLGNNTMLSPWLPQNDLLGHPKLKLFITHCGASGAAEAVYNGAPVIAFPLFYDQRHHCAILTQHHKMGVTSSFAGITEETLSAALDEVLGNPQYKKNALKAQELARDQPINASYTI</sequence>
<evidence type="ECO:0000313" key="7">
    <source>
        <dbReference type="Proteomes" id="UP000749559"/>
    </source>
</evidence>
<dbReference type="GO" id="GO:0016020">
    <property type="term" value="C:membrane"/>
    <property type="evidence" value="ECO:0007669"/>
    <property type="project" value="UniProtKB-SubCell"/>
</dbReference>
<evidence type="ECO:0000256" key="1">
    <source>
        <dbReference type="ARBA" id="ARBA00009995"/>
    </source>
</evidence>
<comment type="similarity">
    <text evidence="1 4">Belongs to the UDP-glycosyltransferase family.</text>
</comment>
<dbReference type="PANTHER" id="PTHR48043">
    <property type="entry name" value="EG:EG0003.4 PROTEIN-RELATED"/>
    <property type="match status" value="1"/>
</dbReference>
<keyword evidence="3 4" id="KW-0808">Transferase</keyword>
<dbReference type="InterPro" id="IPR002213">
    <property type="entry name" value="UDP_glucos_trans"/>
</dbReference>
<evidence type="ECO:0000256" key="2">
    <source>
        <dbReference type="ARBA" id="ARBA00022676"/>
    </source>
</evidence>
<feature type="non-terminal residue" evidence="6">
    <location>
        <position position="459"/>
    </location>
</feature>
<dbReference type="FunFam" id="3.40.50.2000:FF:000021">
    <property type="entry name" value="UDP-glucuronosyltransferase"/>
    <property type="match status" value="1"/>
</dbReference>
<evidence type="ECO:0000256" key="3">
    <source>
        <dbReference type="ARBA" id="ARBA00022679"/>
    </source>
</evidence>
<name>A0A8S4P934_OWEFU</name>
<dbReference type="EMBL" id="CAIIXF020000008">
    <property type="protein sequence ID" value="CAH1790708.1"/>
    <property type="molecule type" value="Genomic_DNA"/>
</dbReference>
<keyword evidence="7" id="KW-1185">Reference proteome</keyword>
<protein>
    <recommendedName>
        <fullName evidence="5">UDP-glucuronosyltransferase</fullName>
        <ecNumber evidence="5">2.4.1.17</ecNumber>
    </recommendedName>
</protein>
<feature type="signal peptide" evidence="5">
    <location>
        <begin position="1"/>
        <end position="20"/>
    </location>
</feature>
<organism evidence="6 7">
    <name type="scientific">Owenia fusiformis</name>
    <name type="common">Polychaete worm</name>
    <dbReference type="NCBI Taxonomy" id="6347"/>
    <lineage>
        <taxon>Eukaryota</taxon>
        <taxon>Metazoa</taxon>
        <taxon>Spiralia</taxon>
        <taxon>Lophotrochozoa</taxon>
        <taxon>Annelida</taxon>
        <taxon>Polychaeta</taxon>
        <taxon>Sedentaria</taxon>
        <taxon>Canalipalpata</taxon>
        <taxon>Sabellida</taxon>
        <taxon>Oweniida</taxon>
        <taxon>Oweniidae</taxon>
        <taxon>Owenia</taxon>
    </lineage>
</organism>
<feature type="chain" id="PRO_5035966879" description="UDP-glucuronosyltransferase" evidence="5">
    <location>
        <begin position="21"/>
        <end position="459"/>
    </location>
</feature>
<dbReference type="SUPFAM" id="SSF53756">
    <property type="entry name" value="UDP-Glycosyltransferase/glycogen phosphorylase"/>
    <property type="match status" value="1"/>
</dbReference>
<evidence type="ECO:0000313" key="6">
    <source>
        <dbReference type="EMBL" id="CAH1790708.1"/>
    </source>
</evidence>
<reference evidence="6" key="1">
    <citation type="submission" date="2022-03" db="EMBL/GenBank/DDBJ databases">
        <authorList>
            <person name="Martin C."/>
        </authorList>
    </citation>
    <scope>NUCLEOTIDE SEQUENCE</scope>
</reference>
<dbReference type="EC" id="2.4.1.17" evidence="5"/>
<feature type="non-terminal residue" evidence="6">
    <location>
        <position position="1"/>
    </location>
</feature>